<gene>
    <name evidence="13" type="primary">UBE2T</name>
</gene>
<evidence type="ECO:0000256" key="7">
    <source>
        <dbReference type="ARBA" id="ARBA00076317"/>
    </source>
</evidence>
<keyword evidence="2" id="KW-0808">Transferase</keyword>
<dbReference type="SUPFAM" id="SSF54495">
    <property type="entry name" value="UBC-like"/>
    <property type="match status" value="1"/>
</dbReference>
<dbReference type="InterPro" id="IPR050113">
    <property type="entry name" value="Ub_conjugating_enzyme"/>
</dbReference>
<keyword evidence="3 11" id="KW-0547">Nucleotide-binding</keyword>
<protein>
    <recommendedName>
        <fullName evidence="6">Ubiquitin-conjugating enzyme E2 T</fullName>
        <ecNumber evidence="1">2.3.2.23</ecNumber>
    </recommendedName>
    <alternativeName>
        <fullName evidence="7">E2 ubiquitin-conjugating enzyme T</fullName>
    </alternativeName>
    <alternativeName>
        <fullName evidence="9">Ubiquitin carrier protein T</fullName>
    </alternativeName>
    <alternativeName>
        <fullName evidence="8">Ubiquitin-protein ligase T</fullName>
    </alternativeName>
</protein>
<dbReference type="EC" id="2.3.2.23" evidence="1"/>
<name>C1BMS1_CALRO</name>
<evidence type="ECO:0000256" key="11">
    <source>
        <dbReference type="RuleBase" id="RU362109"/>
    </source>
</evidence>
<evidence type="ECO:0000256" key="1">
    <source>
        <dbReference type="ARBA" id="ARBA00012486"/>
    </source>
</evidence>
<dbReference type="AlphaFoldDB" id="C1BMS1"/>
<dbReference type="CDD" id="cd23805">
    <property type="entry name" value="UBCc_UBE2T"/>
    <property type="match status" value="1"/>
</dbReference>
<dbReference type="PANTHER" id="PTHR24067">
    <property type="entry name" value="UBIQUITIN-CONJUGATING ENZYME E2"/>
    <property type="match status" value="1"/>
</dbReference>
<evidence type="ECO:0000256" key="3">
    <source>
        <dbReference type="ARBA" id="ARBA00022741"/>
    </source>
</evidence>
<dbReference type="InterPro" id="IPR023313">
    <property type="entry name" value="UBQ-conjugating_AS"/>
</dbReference>
<feature type="active site" description="Glycyl thioester intermediate" evidence="10">
    <location>
        <position position="87"/>
    </location>
</feature>
<dbReference type="InterPro" id="IPR000608">
    <property type="entry name" value="UBC"/>
</dbReference>
<dbReference type="GO" id="GO:0005524">
    <property type="term" value="F:ATP binding"/>
    <property type="evidence" value="ECO:0007669"/>
    <property type="project" value="UniProtKB-UniRule"/>
</dbReference>
<dbReference type="PROSITE" id="PS50127">
    <property type="entry name" value="UBC_2"/>
    <property type="match status" value="1"/>
</dbReference>
<sequence>MIRASRIRKELEMLEKNPPPGISCSAQGEDSLCELEANILGGEGTPYEGGLFKLSLSIPESYPFQPPSVQFKSRIYHPNVDAAGRICLDLLKMPPKGSWKASLNISSVLLSIRLLMNEPNPDDPLMADIAKVYTNDPLHFKKIARDWTQKYAQAL</sequence>
<proteinExistence type="evidence at transcript level"/>
<evidence type="ECO:0000256" key="10">
    <source>
        <dbReference type="PROSITE-ProRule" id="PRU10133"/>
    </source>
</evidence>
<accession>C1BMS1</accession>
<evidence type="ECO:0000256" key="9">
    <source>
        <dbReference type="ARBA" id="ARBA00082133"/>
    </source>
</evidence>
<evidence type="ECO:0000259" key="12">
    <source>
        <dbReference type="PROSITE" id="PS50127"/>
    </source>
</evidence>
<keyword evidence="5 11" id="KW-0067">ATP-binding</keyword>
<evidence type="ECO:0000256" key="2">
    <source>
        <dbReference type="ARBA" id="ARBA00022679"/>
    </source>
</evidence>
<feature type="domain" description="UBC core" evidence="12">
    <location>
        <begin position="2"/>
        <end position="153"/>
    </location>
</feature>
<evidence type="ECO:0000256" key="6">
    <source>
        <dbReference type="ARBA" id="ARBA00072440"/>
    </source>
</evidence>
<dbReference type="EMBL" id="BT075900">
    <property type="protein sequence ID" value="ACO10324.1"/>
    <property type="molecule type" value="mRNA"/>
</dbReference>
<keyword evidence="4 11" id="KW-0833">Ubl conjugation pathway</keyword>
<evidence type="ECO:0000313" key="13">
    <source>
        <dbReference type="EMBL" id="ACO10324.1"/>
    </source>
</evidence>
<dbReference type="InterPro" id="IPR016135">
    <property type="entry name" value="UBQ-conjugating_enzyme/RWD"/>
</dbReference>
<dbReference type="GO" id="GO:0061631">
    <property type="term" value="F:ubiquitin conjugating enzyme activity"/>
    <property type="evidence" value="ECO:0007669"/>
    <property type="project" value="UniProtKB-EC"/>
</dbReference>
<evidence type="ECO:0000256" key="8">
    <source>
        <dbReference type="ARBA" id="ARBA00077509"/>
    </source>
</evidence>
<organism evidence="13">
    <name type="scientific">Caligus rogercresseyi</name>
    <name type="common">Sea louse</name>
    <dbReference type="NCBI Taxonomy" id="217165"/>
    <lineage>
        <taxon>Eukaryota</taxon>
        <taxon>Metazoa</taxon>
        <taxon>Ecdysozoa</taxon>
        <taxon>Arthropoda</taxon>
        <taxon>Crustacea</taxon>
        <taxon>Multicrustacea</taxon>
        <taxon>Hexanauplia</taxon>
        <taxon>Copepoda</taxon>
        <taxon>Siphonostomatoida</taxon>
        <taxon>Caligidae</taxon>
        <taxon>Caligus</taxon>
    </lineage>
</organism>
<dbReference type="Gene3D" id="3.10.110.10">
    <property type="entry name" value="Ubiquitin Conjugating Enzyme"/>
    <property type="match status" value="1"/>
</dbReference>
<evidence type="ECO:0000256" key="4">
    <source>
        <dbReference type="ARBA" id="ARBA00022786"/>
    </source>
</evidence>
<evidence type="ECO:0000256" key="5">
    <source>
        <dbReference type="ARBA" id="ARBA00022840"/>
    </source>
</evidence>
<dbReference type="PROSITE" id="PS00183">
    <property type="entry name" value="UBC_1"/>
    <property type="match status" value="1"/>
</dbReference>
<reference evidence="13" key="1">
    <citation type="submission" date="2009-03" db="EMBL/GenBank/DDBJ databases">
        <title>Caligus rogercresseyi ESTs and full-length cDNAs.</title>
        <authorList>
            <person name="Yasuike M."/>
            <person name="von Schalburg K."/>
            <person name="Cooper G."/>
            <person name="Leong J."/>
            <person name="Jones S.R.M."/>
            <person name="Koop B.F."/>
        </authorList>
    </citation>
    <scope>NUCLEOTIDE SEQUENCE</scope>
    <source>
        <tissue evidence="13">Whole tissue</tissue>
    </source>
</reference>
<dbReference type="FunFam" id="3.10.110.10:FF:000041">
    <property type="entry name" value="Ubiquitin-conjugating enzyme E2 T"/>
    <property type="match status" value="1"/>
</dbReference>
<dbReference type="Pfam" id="PF00179">
    <property type="entry name" value="UQ_con"/>
    <property type="match status" value="1"/>
</dbReference>
<dbReference type="SMART" id="SM00212">
    <property type="entry name" value="UBCc"/>
    <property type="match status" value="1"/>
</dbReference>
<comment type="similarity">
    <text evidence="11">Belongs to the ubiquitin-conjugating enzyme family.</text>
</comment>